<evidence type="ECO:0000313" key="2">
    <source>
        <dbReference type="Proteomes" id="UP000191901"/>
    </source>
</evidence>
<proteinExistence type="predicted"/>
<reference evidence="1 2" key="1">
    <citation type="journal article" date="2016" name="Biochim. Biophys. Acta">
        <title>Characterization of red-shifted phycobilisomes isolated from the chlorophyll f-containing cyanobacterium Halomicronema hongdechloris.</title>
        <authorList>
            <person name="Li Y."/>
            <person name="Lin Y."/>
            <person name="Garvey C.J."/>
            <person name="Birch D."/>
            <person name="Corkery R.W."/>
            <person name="Loughlin P.C."/>
            <person name="Scheer H."/>
            <person name="Willows R.D."/>
            <person name="Chen M."/>
        </authorList>
    </citation>
    <scope>NUCLEOTIDE SEQUENCE [LARGE SCALE GENOMIC DNA]</scope>
    <source>
        <strain evidence="1 2">C2206</strain>
    </source>
</reference>
<dbReference type="KEGG" id="hhg:XM38_043800"/>
<protein>
    <submittedName>
        <fullName evidence="1">Uncharacterized protein</fullName>
    </submittedName>
</protein>
<organism evidence="1 2">
    <name type="scientific">Halomicronema hongdechloris C2206</name>
    <dbReference type="NCBI Taxonomy" id="1641165"/>
    <lineage>
        <taxon>Bacteria</taxon>
        <taxon>Bacillati</taxon>
        <taxon>Cyanobacteriota</taxon>
        <taxon>Cyanophyceae</taxon>
        <taxon>Nodosilineales</taxon>
        <taxon>Nodosilineaceae</taxon>
        <taxon>Halomicronema</taxon>
    </lineage>
</organism>
<dbReference type="Proteomes" id="UP000191901">
    <property type="component" value="Chromosome"/>
</dbReference>
<dbReference type="AlphaFoldDB" id="A0A1Z3HSX5"/>
<accession>A0A1Z3HSX5</accession>
<keyword evidence="2" id="KW-1185">Reference proteome</keyword>
<evidence type="ECO:0000313" key="1">
    <source>
        <dbReference type="EMBL" id="ASC73413.1"/>
    </source>
</evidence>
<sequence length="35" mass="3730">MVGFVLVVLIRTPHRQGNSHLAGADLRGAPEYALA</sequence>
<gene>
    <name evidence="1" type="ORF">XM38_043800</name>
</gene>
<name>A0A1Z3HSX5_9CYAN</name>
<dbReference type="EMBL" id="CP021983">
    <property type="protein sequence ID" value="ASC73413.1"/>
    <property type="molecule type" value="Genomic_DNA"/>
</dbReference>